<dbReference type="HAMAP" id="MF_00048">
    <property type="entry name" value="UPF0102"/>
    <property type="match status" value="1"/>
</dbReference>
<dbReference type="NCBIfam" id="NF009150">
    <property type="entry name" value="PRK12497.1-3"/>
    <property type="match status" value="1"/>
</dbReference>
<evidence type="ECO:0000256" key="1">
    <source>
        <dbReference type="ARBA" id="ARBA00006738"/>
    </source>
</evidence>
<sequence length="130" mass="15334">MPWFRPHWLGRRGERIAGSFLKRRGYRILARSFRSPLGEIDLICLSQGVLVFVEVKTRSSAERGEPWEAVDRRKQRRITRAAVGYAQRAKMADRPIRFDIIAITLPDRWWEKPRIDHFEDAFEAQGPWSL</sequence>
<name>A0A518AXD7_9BACT</name>
<dbReference type="SUPFAM" id="SSF52980">
    <property type="entry name" value="Restriction endonuclease-like"/>
    <property type="match status" value="1"/>
</dbReference>
<evidence type="ECO:0000313" key="3">
    <source>
        <dbReference type="EMBL" id="QDU59392.1"/>
    </source>
</evidence>
<dbReference type="Pfam" id="PF02021">
    <property type="entry name" value="UPF0102"/>
    <property type="match status" value="1"/>
</dbReference>
<dbReference type="Proteomes" id="UP000317093">
    <property type="component" value="Chromosome"/>
</dbReference>
<dbReference type="NCBIfam" id="TIGR00252">
    <property type="entry name" value="YraN family protein"/>
    <property type="match status" value="1"/>
</dbReference>
<dbReference type="InterPro" id="IPR011856">
    <property type="entry name" value="tRNA_endonuc-like_dom_sf"/>
</dbReference>
<dbReference type="CDD" id="cd20736">
    <property type="entry name" value="PoNe_Nuclease"/>
    <property type="match status" value="1"/>
</dbReference>
<dbReference type="InterPro" id="IPR003509">
    <property type="entry name" value="UPF0102_YraN-like"/>
</dbReference>
<dbReference type="NCBIfam" id="NF009154">
    <property type="entry name" value="PRK12497.3-3"/>
    <property type="match status" value="1"/>
</dbReference>
<evidence type="ECO:0000313" key="4">
    <source>
        <dbReference type="Proteomes" id="UP000317093"/>
    </source>
</evidence>
<proteinExistence type="inferred from homology"/>
<keyword evidence="4" id="KW-1185">Reference proteome</keyword>
<accession>A0A518AXD7</accession>
<dbReference type="PANTHER" id="PTHR34039">
    <property type="entry name" value="UPF0102 PROTEIN YRAN"/>
    <property type="match status" value="1"/>
</dbReference>
<dbReference type="InterPro" id="IPR011335">
    <property type="entry name" value="Restrct_endonuc-II-like"/>
</dbReference>
<dbReference type="PANTHER" id="PTHR34039:SF1">
    <property type="entry name" value="UPF0102 PROTEIN YRAN"/>
    <property type="match status" value="1"/>
</dbReference>
<reference evidence="3 4" key="1">
    <citation type="submission" date="2019-02" db="EMBL/GenBank/DDBJ databases">
        <title>Deep-cultivation of Planctomycetes and their phenomic and genomic characterization uncovers novel biology.</title>
        <authorList>
            <person name="Wiegand S."/>
            <person name="Jogler M."/>
            <person name="Boedeker C."/>
            <person name="Pinto D."/>
            <person name="Vollmers J."/>
            <person name="Rivas-Marin E."/>
            <person name="Kohn T."/>
            <person name="Peeters S.H."/>
            <person name="Heuer A."/>
            <person name="Rast P."/>
            <person name="Oberbeckmann S."/>
            <person name="Bunk B."/>
            <person name="Jeske O."/>
            <person name="Meyerdierks A."/>
            <person name="Storesund J.E."/>
            <person name="Kallscheuer N."/>
            <person name="Luecker S."/>
            <person name="Lage O.M."/>
            <person name="Pohl T."/>
            <person name="Merkel B.J."/>
            <person name="Hornburger P."/>
            <person name="Mueller R.-W."/>
            <person name="Bruemmer F."/>
            <person name="Labrenz M."/>
            <person name="Spormann A.M."/>
            <person name="Op den Camp H."/>
            <person name="Overmann J."/>
            <person name="Amann R."/>
            <person name="Jetten M.S.M."/>
            <person name="Mascher T."/>
            <person name="Medema M.H."/>
            <person name="Devos D.P."/>
            <person name="Kaster A.-K."/>
            <person name="Ovreas L."/>
            <person name="Rohde M."/>
            <person name="Galperin M.Y."/>
            <person name="Jogler C."/>
        </authorList>
    </citation>
    <scope>NUCLEOTIDE SEQUENCE [LARGE SCALE GENOMIC DNA]</scope>
    <source>
        <strain evidence="3 4">Pan216</strain>
    </source>
</reference>
<dbReference type="EMBL" id="CP036279">
    <property type="protein sequence ID" value="QDU59392.1"/>
    <property type="molecule type" value="Genomic_DNA"/>
</dbReference>
<dbReference type="OrthoDB" id="9802516at2"/>
<dbReference type="KEGG" id="knv:Pan216_02200"/>
<dbReference type="Gene3D" id="3.40.1350.10">
    <property type="match status" value="1"/>
</dbReference>
<evidence type="ECO:0000256" key="2">
    <source>
        <dbReference type="HAMAP-Rule" id="MF_00048"/>
    </source>
</evidence>
<comment type="similarity">
    <text evidence="1 2">Belongs to the UPF0102 family.</text>
</comment>
<organism evidence="3 4">
    <name type="scientific">Kolteria novifilia</name>
    <dbReference type="NCBI Taxonomy" id="2527975"/>
    <lineage>
        <taxon>Bacteria</taxon>
        <taxon>Pseudomonadati</taxon>
        <taxon>Planctomycetota</taxon>
        <taxon>Planctomycetia</taxon>
        <taxon>Kolteriales</taxon>
        <taxon>Kolteriaceae</taxon>
        <taxon>Kolteria</taxon>
    </lineage>
</organism>
<dbReference type="RefSeq" id="WP_145253590.1">
    <property type="nucleotide sequence ID" value="NZ_CP036279.1"/>
</dbReference>
<gene>
    <name evidence="3" type="ORF">Pan216_02200</name>
</gene>
<dbReference type="AlphaFoldDB" id="A0A518AXD7"/>
<protein>
    <recommendedName>
        <fullName evidence="2">UPF0102 protein Pan216_02200</fullName>
    </recommendedName>
</protein>
<dbReference type="GO" id="GO:0003676">
    <property type="term" value="F:nucleic acid binding"/>
    <property type="evidence" value="ECO:0007669"/>
    <property type="project" value="InterPro"/>
</dbReference>